<evidence type="ECO:0000313" key="2">
    <source>
        <dbReference type="EMBL" id="MBW3364273.1"/>
    </source>
</evidence>
<dbReference type="Proteomes" id="UP000774935">
    <property type="component" value="Unassembled WGS sequence"/>
</dbReference>
<evidence type="ECO:0000313" key="3">
    <source>
        <dbReference type="Proteomes" id="UP000774935"/>
    </source>
</evidence>
<organism evidence="2 3">
    <name type="scientific">Pontibacter populi</name>
    <dbReference type="NCBI Taxonomy" id="890055"/>
    <lineage>
        <taxon>Bacteria</taxon>
        <taxon>Pseudomonadati</taxon>
        <taxon>Bacteroidota</taxon>
        <taxon>Cytophagia</taxon>
        <taxon>Cytophagales</taxon>
        <taxon>Hymenobacteraceae</taxon>
        <taxon>Pontibacter</taxon>
    </lineage>
</organism>
<dbReference type="Pfam" id="PF13568">
    <property type="entry name" value="OMP_b-brl_2"/>
    <property type="match status" value="1"/>
</dbReference>
<name>A0ABS6X8D2_9BACT</name>
<keyword evidence="3" id="KW-1185">Reference proteome</keyword>
<gene>
    <name evidence="2" type="ORF">KYK27_04420</name>
</gene>
<accession>A0ABS6X8D2</accession>
<evidence type="ECO:0000259" key="1">
    <source>
        <dbReference type="Pfam" id="PF13568"/>
    </source>
</evidence>
<protein>
    <submittedName>
        <fullName evidence="2">PorT family protein</fullName>
    </submittedName>
</protein>
<sequence length="317" mass="35323">MEVLAKGAATLYFMKHDGVKERFFVTTNDGRIHELIQESRRVDKGNGKIYNVTLKPYVGMLTSVLNACAEVQPLIEKARLEQSDMIKVVNKYNACIAPAQVQVARTEDDVKTKVEKLIIVGGTYTNATFSSSQSVDDYATKGDITPSLDVTGGIAFNITAAKLSNKLSLYTGVMYQQYRVEGKYKKDYAGGSYYTYDYYLEAKHIKVPAMIRYTWPKGKFRAYINAGAQAGFLLSADSNVKRYGKFGAQENNYEFDIMPDYREIELGFIGGLGIKTEAFGKRSLSLELRQERNHGLSAGIGFIQKNNISSVLLGMAF</sequence>
<proteinExistence type="predicted"/>
<comment type="caution">
    <text evidence="2">The sequence shown here is derived from an EMBL/GenBank/DDBJ whole genome shotgun (WGS) entry which is preliminary data.</text>
</comment>
<dbReference type="EMBL" id="JAHWXQ010000001">
    <property type="protein sequence ID" value="MBW3364273.1"/>
    <property type="molecule type" value="Genomic_DNA"/>
</dbReference>
<feature type="domain" description="Outer membrane protein beta-barrel" evidence="1">
    <location>
        <begin position="127"/>
        <end position="289"/>
    </location>
</feature>
<dbReference type="InterPro" id="IPR025665">
    <property type="entry name" value="Beta-barrel_OMP_2"/>
</dbReference>
<reference evidence="2 3" key="1">
    <citation type="submission" date="2021-07" db="EMBL/GenBank/DDBJ databases">
        <authorList>
            <person name="Kim M.K."/>
        </authorList>
    </citation>
    <scope>NUCLEOTIDE SEQUENCE [LARGE SCALE GENOMIC DNA]</scope>
    <source>
        <strain evidence="2 3">HLY7-15</strain>
    </source>
</reference>
<dbReference type="RefSeq" id="WP_199108790.1">
    <property type="nucleotide sequence ID" value="NZ_JAHWXQ010000001.1"/>
</dbReference>